<dbReference type="Proteomes" id="UP001059596">
    <property type="component" value="Unassembled WGS sequence"/>
</dbReference>
<sequence>LFFWVSTLVFQNYICYLLTLHIKNLLILFAHCFYIGYINFSLFFIAFHALFALFSFWPQGFFFSSATNYFPNIHTHSLASLLFRFLLYSVLLPQPHIHNRTYVHTLVDNKNKRRLKQQQ</sequence>
<keyword evidence="1" id="KW-0472">Membrane</keyword>
<dbReference type="AlphaFoldDB" id="A0A9Q0BPQ6"/>
<dbReference type="EMBL" id="JAMKOV010000004">
    <property type="protein sequence ID" value="KAI8040202.1"/>
    <property type="molecule type" value="Genomic_DNA"/>
</dbReference>
<evidence type="ECO:0000313" key="2">
    <source>
        <dbReference type="EMBL" id="KAI8040202.1"/>
    </source>
</evidence>
<keyword evidence="1" id="KW-0812">Transmembrane</keyword>
<keyword evidence="1" id="KW-1133">Transmembrane helix</keyword>
<accession>A0A9Q0BPQ6</accession>
<proteinExistence type="predicted"/>
<protein>
    <submittedName>
        <fullName evidence="2">Uncharacterized protein</fullName>
    </submittedName>
</protein>
<keyword evidence="3" id="KW-1185">Reference proteome</keyword>
<evidence type="ECO:0000256" key="1">
    <source>
        <dbReference type="SAM" id="Phobius"/>
    </source>
</evidence>
<organism evidence="2 3">
    <name type="scientific">Drosophila gunungcola</name>
    <name type="common">fruit fly</name>
    <dbReference type="NCBI Taxonomy" id="103775"/>
    <lineage>
        <taxon>Eukaryota</taxon>
        <taxon>Metazoa</taxon>
        <taxon>Ecdysozoa</taxon>
        <taxon>Arthropoda</taxon>
        <taxon>Hexapoda</taxon>
        <taxon>Insecta</taxon>
        <taxon>Pterygota</taxon>
        <taxon>Neoptera</taxon>
        <taxon>Endopterygota</taxon>
        <taxon>Diptera</taxon>
        <taxon>Brachycera</taxon>
        <taxon>Muscomorpha</taxon>
        <taxon>Ephydroidea</taxon>
        <taxon>Drosophilidae</taxon>
        <taxon>Drosophila</taxon>
        <taxon>Sophophora</taxon>
    </lineage>
</organism>
<reference evidence="2" key="1">
    <citation type="journal article" date="2023" name="Genome Biol. Evol.">
        <title>Long-read-based Genome Assembly of Drosophila gunungcola Reveals Fewer Chemosensory Genes in Flower-breeding Species.</title>
        <authorList>
            <person name="Negi A."/>
            <person name="Liao B.Y."/>
            <person name="Yeh S.D."/>
        </authorList>
    </citation>
    <scope>NUCLEOTIDE SEQUENCE</scope>
    <source>
        <strain evidence="2">Sukarami</strain>
    </source>
</reference>
<feature type="transmembrane region" description="Helical" evidence="1">
    <location>
        <begin position="73"/>
        <end position="92"/>
    </location>
</feature>
<evidence type="ECO:0000313" key="3">
    <source>
        <dbReference type="Proteomes" id="UP001059596"/>
    </source>
</evidence>
<feature type="transmembrane region" description="Helical" evidence="1">
    <location>
        <begin position="25"/>
        <end position="53"/>
    </location>
</feature>
<name>A0A9Q0BPQ6_9MUSC</name>
<gene>
    <name evidence="2" type="ORF">M5D96_006140</name>
</gene>
<feature type="non-terminal residue" evidence="2">
    <location>
        <position position="1"/>
    </location>
</feature>
<comment type="caution">
    <text evidence="2">The sequence shown here is derived from an EMBL/GenBank/DDBJ whole genome shotgun (WGS) entry which is preliminary data.</text>
</comment>